<dbReference type="PATRIC" id="fig|359131.3.peg.6710"/>
<reference evidence="2 3" key="1">
    <citation type="submission" date="2015-02" db="EMBL/GenBank/DDBJ databases">
        <authorList>
            <person name="Ju K.-S."/>
            <person name="Doroghazi J.R."/>
            <person name="Metcalf W."/>
        </authorList>
    </citation>
    <scope>NUCLEOTIDE SEQUENCE [LARGE SCALE GENOMIC DNA]</scope>
    <source>
        <strain evidence="2 3">ATCC 31215</strain>
    </source>
</reference>
<protein>
    <submittedName>
        <fullName evidence="2">Uncharacterized protein</fullName>
    </submittedName>
</protein>
<feature type="compositionally biased region" description="Pro residues" evidence="1">
    <location>
        <begin position="62"/>
        <end position="78"/>
    </location>
</feature>
<name>A0A0F2T7Z8_STRR3</name>
<dbReference type="EMBL" id="JZKH01000070">
    <property type="protein sequence ID" value="KJS59364.1"/>
    <property type="molecule type" value="Genomic_DNA"/>
</dbReference>
<evidence type="ECO:0000256" key="1">
    <source>
        <dbReference type="SAM" id="MobiDB-lite"/>
    </source>
</evidence>
<dbReference type="Proteomes" id="UP000033699">
    <property type="component" value="Unassembled WGS sequence"/>
</dbReference>
<sequence length="78" mass="7744">AATWRTSAADPQATASWRLDGGTVVREERVAATGAIASTRYTVRADGTLDESWPGAGAASPTSPPPAAAPAPPTAPTG</sequence>
<feature type="region of interest" description="Disordered" evidence="1">
    <location>
        <begin position="47"/>
        <end position="78"/>
    </location>
</feature>
<evidence type="ECO:0000313" key="3">
    <source>
        <dbReference type="Proteomes" id="UP000033699"/>
    </source>
</evidence>
<keyword evidence="3" id="KW-1185">Reference proteome</keyword>
<organism evidence="2 3">
    <name type="scientific">Streptomyces rubellomurinus (strain ATCC 31215)</name>
    <dbReference type="NCBI Taxonomy" id="359131"/>
    <lineage>
        <taxon>Bacteria</taxon>
        <taxon>Bacillati</taxon>
        <taxon>Actinomycetota</taxon>
        <taxon>Actinomycetes</taxon>
        <taxon>Kitasatosporales</taxon>
        <taxon>Streptomycetaceae</taxon>
        <taxon>Streptomyces</taxon>
    </lineage>
</organism>
<proteinExistence type="predicted"/>
<dbReference type="AlphaFoldDB" id="A0A0F2T7Z8"/>
<accession>A0A0F2T7Z8</accession>
<evidence type="ECO:0000313" key="2">
    <source>
        <dbReference type="EMBL" id="KJS59364.1"/>
    </source>
</evidence>
<comment type="caution">
    <text evidence="2">The sequence shown here is derived from an EMBL/GenBank/DDBJ whole genome shotgun (WGS) entry which is preliminary data.</text>
</comment>
<feature type="non-terminal residue" evidence="2">
    <location>
        <position position="1"/>
    </location>
</feature>
<gene>
    <name evidence="2" type="ORF">VM95_27490</name>
</gene>